<proteinExistence type="predicted"/>
<accession>A0AAE2YS69</accession>
<dbReference type="Pfam" id="PF07244">
    <property type="entry name" value="POTRA"/>
    <property type="match status" value="1"/>
</dbReference>
<evidence type="ECO:0000313" key="9">
    <source>
        <dbReference type="EMBL" id="MBU2789265.1"/>
    </source>
</evidence>
<evidence type="ECO:0000259" key="8">
    <source>
        <dbReference type="Pfam" id="PF07244"/>
    </source>
</evidence>
<dbReference type="Gene3D" id="3.10.20.310">
    <property type="entry name" value="membrane protein fhac"/>
    <property type="match status" value="2"/>
</dbReference>
<sequence>MPSLPYDGKESRLHELILSSNLRLRDALQAYGYYHATWHSKTLPLKNGDAVVQYDIALGQPIRVRNTDIRILGTITEAPSLRQRIKPFPLSNGNILDQVSYETWKDQSLSFLRSRGYIRAYYQRHELLIDKKNDWADIYLWLNSGERFRVGSISIVGAERYPRWFIERYLTFKTGDWYSPDALSVTESNLHDANRFENVQVLGDTAHPVDTAVPVTVKLASLPEQHLKVGVGYSTNIGLNGILYYDNYNMFQRAQHLHVAVQAAQRTRNIGATYTWPIGSTLGSEYIATTSFQNETYQIWSANELSAAIGRRWALADNARKNVNATIQAMFNLEQASYTVSGISDSSFYLYPSVTYRVQNYRNILRPVSGFYVQATAEGASKVWGSTSNFMRLRVRGGWDQMLSPDWGIGARASLGALWLHGPIRNLPPDLRFFGGGQNSLPGYAYESQGPTDAQGAVVGGRLLAVAGIHIDRFITHDWAVGAFYDAGNAFDSFSSFHVLQDIGIGTRWYSPVGPIILDLAHPLIAPRAPAVRVALSVGFNF</sequence>
<dbReference type="EMBL" id="JAAXYO010000192">
    <property type="protein sequence ID" value="MBU2789265.1"/>
    <property type="molecule type" value="Genomic_DNA"/>
</dbReference>
<protein>
    <submittedName>
        <fullName evidence="9">BamA/TamA family outer membrane protein</fullName>
    </submittedName>
</protein>
<keyword evidence="2" id="KW-1134">Transmembrane beta strand</keyword>
<keyword evidence="6" id="KW-0998">Cell outer membrane</keyword>
<evidence type="ECO:0000256" key="2">
    <source>
        <dbReference type="ARBA" id="ARBA00022452"/>
    </source>
</evidence>
<evidence type="ECO:0000256" key="5">
    <source>
        <dbReference type="ARBA" id="ARBA00023136"/>
    </source>
</evidence>
<evidence type="ECO:0000256" key="6">
    <source>
        <dbReference type="ARBA" id="ARBA00023237"/>
    </source>
</evidence>
<dbReference type="PANTHER" id="PTHR12815:SF47">
    <property type="entry name" value="TRANSLOCATION AND ASSEMBLY MODULE SUBUNIT TAMA"/>
    <property type="match status" value="1"/>
</dbReference>
<dbReference type="PANTHER" id="PTHR12815">
    <property type="entry name" value="SORTING AND ASSEMBLY MACHINERY SAMM50 PROTEIN FAMILY MEMBER"/>
    <property type="match status" value="1"/>
</dbReference>
<feature type="domain" description="Bacterial surface antigen (D15)" evidence="7">
    <location>
        <begin position="249"/>
        <end position="528"/>
    </location>
</feature>
<dbReference type="Pfam" id="PF01103">
    <property type="entry name" value="Omp85"/>
    <property type="match status" value="1"/>
</dbReference>
<dbReference type="Proteomes" id="UP001197378">
    <property type="component" value="Unassembled WGS sequence"/>
</dbReference>
<comment type="caution">
    <text evidence="9">The sequence shown here is derived from an EMBL/GenBank/DDBJ whole genome shotgun (WGS) entry which is preliminary data.</text>
</comment>
<evidence type="ECO:0000259" key="7">
    <source>
        <dbReference type="Pfam" id="PF01103"/>
    </source>
</evidence>
<dbReference type="InterPro" id="IPR010827">
    <property type="entry name" value="BamA/TamA_POTRA"/>
</dbReference>
<evidence type="ECO:0000256" key="3">
    <source>
        <dbReference type="ARBA" id="ARBA00022692"/>
    </source>
</evidence>
<dbReference type="Gene3D" id="2.40.160.50">
    <property type="entry name" value="membrane protein fhac: a member of the omp85/tpsb transporter family"/>
    <property type="match status" value="1"/>
</dbReference>
<name>A0AAE2YS69_9PROT</name>
<gene>
    <name evidence="9" type="ORF">HFQ13_13830</name>
</gene>
<dbReference type="AlphaFoldDB" id="A0AAE2YS69"/>
<keyword evidence="5" id="KW-0472">Membrane</keyword>
<keyword evidence="4" id="KW-0732">Signal</keyword>
<keyword evidence="10" id="KW-1185">Reference proteome</keyword>
<dbReference type="InterPro" id="IPR039910">
    <property type="entry name" value="D15-like"/>
</dbReference>
<dbReference type="InterPro" id="IPR000184">
    <property type="entry name" value="Bac_surfAg_D15"/>
</dbReference>
<dbReference type="GO" id="GO:0019867">
    <property type="term" value="C:outer membrane"/>
    <property type="evidence" value="ECO:0007669"/>
    <property type="project" value="InterPro"/>
</dbReference>
<evidence type="ECO:0000256" key="4">
    <source>
        <dbReference type="ARBA" id="ARBA00022729"/>
    </source>
</evidence>
<evidence type="ECO:0000313" key="10">
    <source>
        <dbReference type="Proteomes" id="UP001197378"/>
    </source>
</evidence>
<organism evidence="9 10">
    <name type="scientific">Igneacidithiobacillus copahuensis</name>
    <dbReference type="NCBI Taxonomy" id="2724909"/>
    <lineage>
        <taxon>Bacteria</taxon>
        <taxon>Pseudomonadati</taxon>
        <taxon>Pseudomonadota</taxon>
        <taxon>Acidithiobacillia</taxon>
        <taxon>Acidithiobacillales</taxon>
        <taxon>Acidithiobacillaceae</taxon>
        <taxon>Igneacidithiobacillus</taxon>
    </lineage>
</organism>
<feature type="domain" description="POTRA" evidence="8">
    <location>
        <begin position="149"/>
        <end position="217"/>
    </location>
</feature>
<comment type="subcellular location">
    <subcellularLocation>
        <location evidence="1">Membrane</location>
    </subcellularLocation>
</comment>
<reference evidence="9" key="1">
    <citation type="journal article" date="2021" name="ISME J.">
        <title>Genomic evolution of the class Acidithiobacillia: deep-branching Proteobacteria living in extreme acidic conditions.</title>
        <authorList>
            <person name="Moya-Beltran A."/>
            <person name="Beard S."/>
            <person name="Rojas-Villalobos C."/>
            <person name="Issotta F."/>
            <person name="Gallardo Y."/>
            <person name="Ulloa R."/>
            <person name="Giaveno A."/>
            <person name="Degli Esposti M."/>
            <person name="Johnson D.B."/>
            <person name="Quatrini R."/>
        </authorList>
    </citation>
    <scope>NUCLEOTIDE SEQUENCE</scope>
    <source>
        <strain evidence="9">VAN18-1</strain>
    </source>
</reference>
<keyword evidence="3" id="KW-0812">Transmembrane</keyword>
<evidence type="ECO:0000256" key="1">
    <source>
        <dbReference type="ARBA" id="ARBA00004370"/>
    </source>
</evidence>